<gene>
    <name evidence="1" type="ORF">UFOPK1410_00894</name>
</gene>
<reference evidence="1" key="1">
    <citation type="submission" date="2020-05" db="EMBL/GenBank/DDBJ databases">
        <authorList>
            <person name="Chiriac C."/>
            <person name="Salcher M."/>
            <person name="Ghai R."/>
            <person name="Kavagutti S V."/>
        </authorList>
    </citation>
    <scope>NUCLEOTIDE SEQUENCE</scope>
</reference>
<dbReference type="EMBL" id="CAEZSH010000129">
    <property type="protein sequence ID" value="CAB4544805.1"/>
    <property type="molecule type" value="Genomic_DNA"/>
</dbReference>
<proteinExistence type="predicted"/>
<name>A0A6J6C1C8_9ZZZZ</name>
<sequence>MLANLGVAHIRQVRNLRAHANFRVFGLDERADLAVSAKISAGAQVSVRANVGTFTDVRRGDVRFNHGCSRTNLRVNQNHFWPNARAFGNRGHAVQHGARQQCYVLAKRNRHVDPRRGRVDNRYAGEHPRFTNAPVEFGANFGQLNAVVHTSNLPVVFNRERLHLVTGSQGNRGNVGQVLFALRICCTNLGQSRTQNARVENINTGIDFSDFKLSFGGIFVLNDALKFVIGGANDATVSGWVFGDAREHRHRVSAINVGFDKRFESRNLEQWHVTAGNHDGAVEIARQSIQAAFDSATGAGLVILIDAGGT</sequence>
<evidence type="ECO:0000313" key="1">
    <source>
        <dbReference type="EMBL" id="CAB4544805.1"/>
    </source>
</evidence>
<accession>A0A6J6C1C8</accession>
<protein>
    <submittedName>
        <fullName evidence="1">Unannotated protein</fullName>
    </submittedName>
</protein>
<organism evidence="1">
    <name type="scientific">freshwater metagenome</name>
    <dbReference type="NCBI Taxonomy" id="449393"/>
    <lineage>
        <taxon>unclassified sequences</taxon>
        <taxon>metagenomes</taxon>
        <taxon>ecological metagenomes</taxon>
    </lineage>
</organism>
<dbReference type="AlphaFoldDB" id="A0A6J6C1C8"/>